<dbReference type="PROSITE" id="PS50011">
    <property type="entry name" value="PROTEIN_KINASE_DOM"/>
    <property type="match status" value="1"/>
</dbReference>
<dbReference type="InterPro" id="IPR011009">
    <property type="entry name" value="Kinase-like_dom_sf"/>
</dbReference>
<dbReference type="InterPro" id="IPR000719">
    <property type="entry name" value="Prot_kinase_dom"/>
</dbReference>
<dbReference type="Gene3D" id="1.25.40.20">
    <property type="entry name" value="Ankyrin repeat-containing domain"/>
    <property type="match status" value="3"/>
</dbReference>
<accession>K3WUP5</accession>
<reference evidence="4" key="3">
    <citation type="submission" date="2015-02" db="UniProtKB">
        <authorList>
            <consortium name="EnsemblProtists"/>
        </authorList>
    </citation>
    <scope>IDENTIFICATION</scope>
    <source>
        <strain evidence="4">DAOM BR144</strain>
    </source>
</reference>
<dbReference type="SUPFAM" id="SSF56112">
    <property type="entry name" value="Protein kinase-like (PK-like)"/>
    <property type="match status" value="1"/>
</dbReference>
<sequence>MVKGYNEGSGCMDKLGQTPLHILCNNPSVTCQAIHVLISALPACVAMYDKSSNLPLHYLCLNGACEVNMVRELGTEEIYGIKNSDLRTPLHCLAMSPNVKKSSFVYLLSCCPDAGGRSVLHWVCDMPDLNMSLLEQVLNISTNSACKKDKHGDLPLHLLCQNDLIQPEMLRQLVTRNPDGVNSKTQNGATPLHFLCANESVSPDLLTDFFTFDKRNTAANAIDDHGQSPLHYVCMNRSISAELLWLFFERASDLVRQIDKDGKTPLHHICCNPSVNSVVLEIMFDAWPSAAMIADKEMKLPVQLLVDNPTSVPEISALLISGPSSYRLRYDFLSITPQCVSFTSGSELVYVQTNYAIDSKSATKVMMKFFSSATLATHEENMLLRLQQASTSLFETSAKDKDFTVKIIDAFDDAKKRVTLRNPAIAPEDQTGDTPVILNHALVIEAPAYHLDGLKTEKLDDMVAIKTIISEVAECLLFWHKSARMTLESIGYSTDHGLKLFNFEASRELDQLRSIGMHAIDPLVCPPEAARVFLENAPFLPTPASDMWQFGCLVFLLATGQSVIERLCPWSKLIGYEQMLHLISAVGETTLNDLIEGAPAELRPILQHTLVLNPHHRWRIDRIMNAPCIAVVSDLSDTTATEGFAQLDRKLQRHADGLIEGLERERSAKHAQDQLDFMKKEQATLRHTLVRTKTQLREAEGKCGALQTEVQQLQVQLANATHQKDEAKLEAQVFAHNHQSMTHQLHTTVQMLLNLVPLARKVYGAGADEFLSGAELGPVPTGMPPMRRRRKSAVQVMKNRLQKSRFAYGCVNTWANSNSNHLGVAGGPSANGDGDEDEYDEGHDDTEGVALFASDEEDGDDGNALIADLEAAITDPDYVAAAVLCDAITGEHFAPVA</sequence>
<evidence type="ECO:0000259" key="3">
    <source>
        <dbReference type="PROSITE" id="PS50011"/>
    </source>
</evidence>
<dbReference type="OMA" id="WICENHA"/>
<protein>
    <recommendedName>
        <fullName evidence="3">Protein kinase domain-containing protein</fullName>
    </recommendedName>
</protein>
<dbReference type="InParanoid" id="K3WUP5"/>
<dbReference type="InterPro" id="IPR002110">
    <property type="entry name" value="Ankyrin_rpt"/>
</dbReference>
<dbReference type="SMART" id="SM00220">
    <property type="entry name" value="S_TKc"/>
    <property type="match status" value="1"/>
</dbReference>
<dbReference type="AlphaFoldDB" id="K3WUP5"/>
<dbReference type="STRING" id="431595.K3WUP5"/>
<dbReference type="PANTHER" id="PTHR24121">
    <property type="entry name" value="NO MECHANORECEPTOR POTENTIAL C, ISOFORM D-RELATED"/>
    <property type="match status" value="1"/>
</dbReference>
<reference evidence="5" key="2">
    <citation type="submission" date="2010-04" db="EMBL/GenBank/DDBJ databases">
        <authorList>
            <person name="Buell R."/>
            <person name="Hamilton J."/>
            <person name="Hostetler J."/>
        </authorList>
    </citation>
    <scope>NUCLEOTIDE SEQUENCE [LARGE SCALE GENOMIC DNA]</scope>
    <source>
        <strain evidence="5">DAOM:BR144</strain>
    </source>
</reference>
<dbReference type="PANTHER" id="PTHR24121:SF21">
    <property type="entry name" value="ANKYRIN REPEAT FAMILY PROTEIN"/>
    <property type="match status" value="1"/>
</dbReference>
<keyword evidence="5" id="KW-1185">Reference proteome</keyword>
<feature type="domain" description="Protein kinase" evidence="3">
    <location>
        <begin position="315"/>
        <end position="629"/>
    </location>
</feature>
<evidence type="ECO:0000256" key="2">
    <source>
        <dbReference type="SAM" id="MobiDB-lite"/>
    </source>
</evidence>
<dbReference type="EnsemblProtists" id="PYU1_T008692">
    <property type="protein sequence ID" value="PYU1_T008692"/>
    <property type="gene ID" value="PYU1_G008675"/>
</dbReference>
<feature type="coiled-coil region" evidence="1">
    <location>
        <begin position="689"/>
        <end position="730"/>
    </location>
</feature>
<dbReference type="GO" id="GO:0005524">
    <property type="term" value="F:ATP binding"/>
    <property type="evidence" value="ECO:0007669"/>
    <property type="project" value="InterPro"/>
</dbReference>
<dbReference type="EMBL" id="GL376558">
    <property type="status" value="NOT_ANNOTATED_CDS"/>
    <property type="molecule type" value="Genomic_DNA"/>
</dbReference>
<dbReference type="Proteomes" id="UP000019132">
    <property type="component" value="Unassembled WGS sequence"/>
</dbReference>
<dbReference type="SUPFAM" id="SSF48403">
    <property type="entry name" value="Ankyrin repeat"/>
    <property type="match status" value="1"/>
</dbReference>
<proteinExistence type="predicted"/>
<keyword evidence="1" id="KW-0175">Coiled coil</keyword>
<dbReference type="VEuPathDB" id="FungiDB:PYU1_G008675"/>
<dbReference type="eggNOG" id="ENOG502RV0V">
    <property type="taxonomic scope" value="Eukaryota"/>
</dbReference>
<evidence type="ECO:0000313" key="5">
    <source>
        <dbReference type="Proteomes" id="UP000019132"/>
    </source>
</evidence>
<evidence type="ECO:0000256" key="1">
    <source>
        <dbReference type="SAM" id="Coils"/>
    </source>
</evidence>
<name>K3WUP5_GLOUD</name>
<dbReference type="HOGENOM" id="CLU_011286_0_0_1"/>
<dbReference type="GO" id="GO:0004672">
    <property type="term" value="F:protein kinase activity"/>
    <property type="evidence" value="ECO:0007669"/>
    <property type="project" value="InterPro"/>
</dbReference>
<feature type="region of interest" description="Disordered" evidence="2">
    <location>
        <begin position="821"/>
        <end position="843"/>
    </location>
</feature>
<dbReference type="InterPro" id="IPR036770">
    <property type="entry name" value="Ankyrin_rpt-contain_sf"/>
</dbReference>
<evidence type="ECO:0000313" key="4">
    <source>
        <dbReference type="EnsemblProtists" id="PYU1_T008692"/>
    </source>
</evidence>
<reference evidence="5" key="1">
    <citation type="journal article" date="2010" name="Genome Biol.">
        <title>Genome sequence of the necrotrophic plant pathogen Pythium ultimum reveals original pathogenicity mechanisms and effector repertoire.</title>
        <authorList>
            <person name="Levesque C.A."/>
            <person name="Brouwer H."/>
            <person name="Cano L."/>
            <person name="Hamilton J.P."/>
            <person name="Holt C."/>
            <person name="Huitema E."/>
            <person name="Raffaele S."/>
            <person name="Robideau G.P."/>
            <person name="Thines M."/>
            <person name="Win J."/>
            <person name="Zerillo M.M."/>
            <person name="Beakes G.W."/>
            <person name="Boore J.L."/>
            <person name="Busam D."/>
            <person name="Dumas B."/>
            <person name="Ferriera S."/>
            <person name="Fuerstenberg S.I."/>
            <person name="Gachon C.M."/>
            <person name="Gaulin E."/>
            <person name="Govers F."/>
            <person name="Grenville-Briggs L."/>
            <person name="Horner N."/>
            <person name="Hostetler J."/>
            <person name="Jiang R.H."/>
            <person name="Johnson J."/>
            <person name="Krajaejun T."/>
            <person name="Lin H."/>
            <person name="Meijer H.J."/>
            <person name="Moore B."/>
            <person name="Morris P."/>
            <person name="Phuntmart V."/>
            <person name="Puiu D."/>
            <person name="Shetty J."/>
            <person name="Stajich J.E."/>
            <person name="Tripathy S."/>
            <person name="Wawra S."/>
            <person name="van West P."/>
            <person name="Whitty B.R."/>
            <person name="Coutinho P.M."/>
            <person name="Henrissat B."/>
            <person name="Martin F."/>
            <person name="Thomas P.D."/>
            <person name="Tyler B.M."/>
            <person name="De Vries R.P."/>
            <person name="Kamoun S."/>
            <person name="Yandell M."/>
            <person name="Tisserat N."/>
            <person name="Buell C.R."/>
        </authorList>
    </citation>
    <scope>NUCLEOTIDE SEQUENCE</scope>
    <source>
        <strain evidence="5">DAOM:BR144</strain>
    </source>
</reference>
<dbReference type="Gene3D" id="1.10.510.10">
    <property type="entry name" value="Transferase(Phosphotransferase) domain 1"/>
    <property type="match status" value="1"/>
</dbReference>
<feature type="compositionally biased region" description="Acidic residues" evidence="2">
    <location>
        <begin position="833"/>
        <end position="843"/>
    </location>
</feature>
<organism evidence="4 5">
    <name type="scientific">Globisporangium ultimum (strain ATCC 200006 / CBS 805.95 / DAOM BR144)</name>
    <name type="common">Pythium ultimum</name>
    <dbReference type="NCBI Taxonomy" id="431595"/>
    <lineage>
        <taxon>Eukaryota</taxon>
        <taxon>Sar</taxon>
        <taxon>Stramenopiles</taxon>
        <taxon>Oomycota</taxon>
        <taxon>Peronosporomycetes</taxon>
        <taxon>Pythiales</taxon>
        <taxon>Pythiaceae</taxon>
        <taxon>Globisporangium</taxon>
    </lineage>
</organism>
<dbReference type="SMART" id="SM00248">
    <property type="entry name" value="ANK"/>
    <property type="match status" value="7"/>
</dbReference>